<keyword evidence="3" id="KW-1185">Reference proteome</keyword>
<evidence type="ECO:0000313" key="3">
    <source>
        <dbReference type="Proteomes" id="UP000037460"/>
    </source>
</evidence>
<sequence>MSVVTLGTLYIERYSTVGGGKLLPDFLFLQGESDGLSQELGLSIGGGHGRPVPFVPDDSCDDAIFDGASPDLRSPILPYLKQDTWGCERTPAELPTVLISSTTMEAEIVPQFGGKLWGMRDKFSGRDFFFRNPAHQPANIGARGAWAAGGLEFNWAPGYLGHSAFTEERVWAARLQTARDTGDYFLRIPPGSRHWIAHVSDDTEYVAVHGHGLNGTKFFTWGQSGPGRFMQDFLGGLSGGPPVGESERAGDYTELQTGVQPTQQQVFTLPANSSIAFTEYYKPFRRNGSSTPLPADYADATAELPGATTGELPISSPWSKRLEALTAEAEAALLDSDTIRLARIILQVGQKTDDGYLAALSTLGAECFPTFGRGRDALLQLWKSAVVGKAAVAEGRVLTPVEAHRARKAMPVPRNLGCPYATLYCEDYW</sequence>
<dbReference type="Proteomes" id="UP000037460">
    <property type="component" value="Unassembled WGS sequence"/>
</dbReference>
<dbReference type="InterPro" id="IPR033396">
    <property type="entry name" value="DUF5107"/>
</dbReference>
<proteinExistence type="predicted"/>
<accession>A0A0M0K0R0</accession>
<protein>
    <submittedName>
        <fullName evidence="2">Tetratricopeptide repeat family protein</fullName>
    </submittedName>
</protein>
<organism evidence="2 3">
    <name type="scientific">Chrysochromulina tobinii</name>
    <dbReference type="NCBI Taxonomy" id="1460289"/>
    <lineage>
        <taxon>Eukaryota</taxon>
        <taxon>Haptista</taxon>
        <taxon>Haptophyta</taxon>
        <taxon>Prymnesiophyceae</taxon>
        <taxon>Prymnesiales</taxon>
        <taxon>Chrysochromulinaceae</taxon>
        <taxon>Chrysochromulina</taxon>
    </lineage>
</organism>
<gene>
    <name evidence="2" type="ORF">Ctob_015340</name>
</gene>
<feature type="domain" description="DUF5107" evidence="1">
    <location>
        <begin position="75"/>
        <end position="171"/>
    </location>
</feature>
<dbReference type="AlphaFoldDB" id="A0A0M0K0R0"/>
<name>A0A0M0K0R0_9EUKA</name>
<comment type="caution">
    <text evidence="2">The sequence shown here is derived from an EMBL/GenBank/DDBJ whole genome shotgun (WGS) entry which is preliminary data.</text>
</comment>
<dbReference type="EMBL" id="JWZX01001829">
    <property type="protein sequence ID" value="KOO32187.1"/>
    <property type="molecule type" value="Genomic_DNA"/>
</dbReference>
<dbReference type="Pfam" id="PF17128">
    <property type="entry name" value="DUF5107"/>
    <property type="match status" value="1"/>
</dbReference>
<dbReference type="OrthoDB" id="186432at2759"/>
<evidence type="ECO:0000313" key="2">
    <source>
        <dbReference type="EMBL" id="KOO32187.1"/>
    </source>
</evidence>
<evidence type="ECO:0000259" key="1">
    <source>
        <dbReference type="Pfam" id="PF17128"/>
    </source>
</evidence>
<reference evidence="3" key="1">
    <citation type="journal article" date="2015" name="PLoS Genet.">
        <title>Genome Sequence and Transcriptome Analyses of Chrysochromulina tobin: Metabolic Tools for Enhanced Algal Fitness in the Prominent Order Prymnesiales (Haptophyceae).</title>
        <authorList>
            <person name="Hovde B.T."/>
            <person name="Deodato C.R."/>
            <person name="Hunsperger H.M."/>
            <person name="Ryken S.A."/>
            <person name="Yost W."/>
            <person name="Jha R.K."/>
            <person name="Patterson J."/>
            <person name="Monnat R.J. Jr."/>
            <person name="Barlow S.B."/>
            <person name="Starkenburg S.R."/>
            <person name="Cattolico R.A."/>
        </authorList>
    </citation>
    <scope>NUCLEOTIDE SEQUENCE</scope>
    <source>
        <strain evidence="3">CCMP291</strain>
    </source>
</reference>